<sequence>MIDQLKRYALALENPPLLIVCNLDHFRIVTNWTNAVSHRHDLTLEDLREPTKLRLLKWAFSEPERLRPGLTRRTVTEIAAGKFAALARDLRAKGHAPDMVAHFINRLIFCMFAEDIGLLPGTMFTRMLEAAKPDPAQFEPMARQLFGAMGAGGIVGFESIAWFNGGLFDDDSALALSRPEIELALDAAAMDWSEIDPSVMGTLFERGLDPDKRSQLGAHYTDREKIMQIIEPVIERPLRAEWEEVRTKIADAMSRAKSARSASARTRAGNAAKDLLRGFLDRLRAFRVLDPACGSGNFLYLALQTLKDLELRAMIEAEALGLQREFPGVGPEQLLGIELNPYAAELARVSVWIGEIQWMQRHGFSVSKNPVLRPLDTIERRDALFGADGSEARWPQADAIVGNPPFLGGKLLREGLGDPHVDRMFATFRGRVPAEADLVCYWFAKAGEQVEAGRAGCVGLVATNSIRGGANRKVLDRIATTQRLYEAWADEPWVVDGASVRVSLVCFTSKADGTLVQTRLAGEQVAEIFSDLTARRACGGVDLTRVARLRENAGVAFMGDTKGGAFDVSGDLARQWLQAPTNPNGRLNGDVLRPWINGLDVTRRPRDMWIIDFGWEMTQQEAAYYEQPFGYVRANVWPARTTNRREIYKKFWWRHVEPRPGMWRRSRDASVRWSRPGWQSTASSPGLPPELFLTVNSS</sequence>
<dbReference type="Gene3D" id="3.40.50.150">
    <property type="entry name" value="Vaccinia Virus protein VP39"/>
    <property type="match status" value="1"/>
</dbReference>
<dbReference type="EMBL" id="JARGEQ010000126">
    <property type="protein sequence ID" value="MDF1587210.1"/>
    <property type="molecule type" value="Genomic_DNA"/>
</dbReference>
<gene>
    <name evidence="7" type="ORF">PZ740_12555</name>
</gene>
<keyword evidence="8" id="KW-1185">Reference proteome</keyword>
<evidence type="ECO:0000256" key="2">
    <source>
        <dbReference type="ARBA" id="ARBA00022603"/>
    </source>
</evidence>
<dbReference type="GO" id="GO:0003676">
    <property type="term" value="F:nucleic acid binding"/>
    <property type="evidence" value="ECO:0007669"/>
    <property type="project" value="InterPro"/>
</dbReference>
<keyword evidence="2 7" id="KW-0489">Methyltransferase</keyword>
<dbReference type="InterPro" id="IPR002052">
    <property type="entry name" value="DNA_methylase_N6_adenine_CS"/>
</dbReference>
<dbReference type="InterPro" id="IPR029063">
    <property type="entry name" value="SAM-dependent_MTases_sf"/>
</dbReference>
<keyword evidence="3" id="KW-0808">Transferase</keyword>
<evidence type="ECO:0000256" key="3">
    <source>
        <dbReference type="ARBA" id="ARBA00022679"/>
    </source>
</evidence>
<dbReference type="AlphaFoldDB" id="A0AAP3XTA9"/>
<proteinExistence type="predicted"/>
<name>A0AAP3XTA9_9PROT</name>
<organism evidence="7 8">
    <name type="scientific">Marinimicrococcus flavescens</name>
    <dbReference type="NCBI Taxonomy" id="3031815"/>
    <lineage>
        <taxon>Bacteria</taxon>
        <taxon>Pseudomonadati</taxon>
        <taxon>Pseudomonadota</taxon>
        <taxon>Alphaproteobacteria</taxon>
        <taxon>Geminicoccales</taxon>
        <taxon>Geminicoccaceae</taxon>
        <taxon>Marinimicrococcus</taxon>
    </lineage>
</organism>
<dbReference type="PROSITE" id="PS00092">
    <property type="entry name" value="N6_MTASE"/>
    <property type="match status" value="1"/>
</dbReference>
<reference evidence="7 8" key="1">
    <citation type="submission" date="2023-03" db="EMBL/GenBank/DDBJ databases">
        <title>YIM 152171 draft genome.</title>
        <authorList>
            <person name="Yang Z."/>
        </authorList>
    </citation>
    <scope>NUCLEOTIDE SEQUENCE [LARGE SCALE GENOMIC DNA]</scope>
    <source>
        <strain evidence="7 8">YIM 152171</strain>
    </source>
</reference>
<evidence type="ECO:0000313" key="7">
    <source>
        <dbReference type="EMBL" id="MDF1587210.1"/>
    </source>
</evidence>
<dbReference type="GO" id="GO:0032259">
    <property type="term" value="P:methylation"/>
    <property type="evidence" value="ECO:0007669"/>
    <property type="project" value="UniProtKB-KW"/>
</dbReference>
<dbReference type="InterPro" id="IPR046816">
    <property type="entry name" value="MmeI_Mtase"/>
</dbReference>
<dbReference type="PRINTS" id="PR00507">
    <property type="entry name" value="N12N6MTFRASE"/>
</dbReference>
<dbReference type="Pfam" id="PF20465">
    <property type="entry name" value="MmeI_hel"/>
    <property type="match status" value="1"/>
</dbReference>
<evidence type="ECO:0000313" key="8">
    <source>
        <dbReference type="Proteomes" id="UP001301140"/>
    </source>
</evidence>
<dbReference type="GO" id="GO:0009007">
    <property type="term" value="F:site-specific DNA-methyltransferase (adenine-specific) activity"/>
    <property type="evidence" value="ECO:0007669"/>
    <property type="project" value="UniProtKB-EC"/>
</dbReference>
<dbReference type="InterPro" id="IPR046819">
    <property type="entry name" value="MmeI_hel"/>
</dbReference>
<evidence type="ECO:0000259" key="6">
    <source>
        <dbReference type="Pfam" id="PF20473"/>
    </source>
</evidence>
<feature type="domain" description="MmeI-like DNA-methyltransferase" evidence="6">
    <location>
        <begin position="273"/>
        <end position="476"/>
    </location>
</feature>
<evidence type="ECO:0000256" key="1">
    <source>
        <dbReference type="ARBA" id="ARBA00011900"/>
    </source>
</evidence>
<dbReference type="SUPFAM" id="SSF53335">
    <property type="entry name" value="S-adenosyl-L-methionine-dependent methyltransferases"/>
    <property type="match status" value="1"/>
</dbReference>
<evidence type="ECO:0000256" key="4">
    <source>
        <dbReference type="ARBA" id="ARBA00047942"/>
    </source>
</evidence>
<dbReference type="RefSeq" id="WP_327789629.1">
    <property type="nucleotide sequence ID" value="NZ_JARGEQ010000126.1"/>
</dbReference>
<feature type="domain" description="MmeI-like helicase spacer" evidence="5">
    <location>
        <begin position="100"/>
        <end position="168"/>
    </location>
</feature>
<dbReference type="Pfam" id="PF20473">
    <property type="entry name" value="MmeI_Mtase"/>
    <property type="match status" value="1"/>
</dbReference>
<comment type="catalytic activity">
    <reaction evidence="4">
        <text>a 2'-deoxyadenosine in DNA + S-adenosyl-L-methionine = an N(6)-methyl-2'-deoxyadenosine in DNA + S-adenosyl-L-homocysteine + H(+)</text>
        <dbReference type="Rhea" id="RHEA:15197"/>
        <dbReference type="Rhea" id="RHEA-COMP:12418"/>
        <dbReference type="Rhea" id="RHEA-COMP:12419"/>
        <dbReference type="ChEBI" id="CHEBI:15378"/>
        <dbReference type="ChEBI" id="CHEBI:57856"/>
        <dbReference type="ChEBI" id="CHEBI:59789"/>
        <dbReference type="ChEBI" id="CHEBI:90615"/>
        <dbReference type="ChEBI" id="CHEBI:90616"/>
        <dbReference type="EC" id="2.1.1.72"/>
    </reaction>
</comment>
<dbReference type="Proteomes" id="UP001301140">
    <property type="component" value="Unassembled WGS sequence"/>
</dbReference>
<evidence type="ECO:0000259" key="5">
    <source>
        <dbReference type="Pfam" id="PF20465"/>
    </source>
</evidence>
<dbReference type="InterPro" id="IPR050953">
    <property type="entry name" value="N4_N6_ade-DNA_methylase"/>
</dbReference>
<protein>
    <recommendedName>
        <fullName evidence="1">site-specific DNA-methyltransferase (adenine-specific)</fullName>
        <ecNumber evidence="1">2.1.1.72</ecNumber>
    </recommendedName>
</protein>
<dbReference type="PANTHER" id="PTHR33841">
    <property type="entry name" value="DNA METHYLTRANSFERASE YEEA-RELATED"/>
    <property type="match status" value="1"/>
</dbReference>
<dbReference type="EC" id="2.1.1.72" evidence="1"/>
<dbReference type="PANTHER" id="PTHR33841:SF1">
    <property type="entry name" value="DNA METHYLTRANSFERASE A"/>
    <property type="match status" value="1"/>
</dbReference>
<accession>A0AAP3XTA9</accession>
<comment type="caution">
    <text evidence="7">The sequence shown here is derived from an EMBL/GenBank/DDBJ whole genome shotgun (WGS) entry which is preliminary data.</text>
</comment>